<dbReference type="STRING" id="51351.M4FGC6"/>
<dbReference type="Gramene" id="Bra040154.1">
    <property type="protein sequence ID" value="Bra040154.1-P"/>
    <property type="gene ID" value="Bra040154"/>
</dbReference>
<protein>
    <submittedName>
        <fullName evidence="1">Uncharacterized protein</fullName>
    </submittedName>
</protein>
<reference evidence="1" key="3">
    <citation type="submission" date="2023-03" db="UniProtKB">
        <authorList>
            <consortium name="EnsemblPlants"/>
        </authorList>
    </citation>
    <scope>IDENTIFICATION</scope>
    <source>
        <strain evidence="1">cv. Chiifu-401-42</strain>
    </source>
</reference>
<organism evidence="1 2">
    <name type="scientific">Brassica campestris</name>
    <name type="common">Field mustard</name>
    <dbReference type="NCBI Taxonomy" id="3711"/>
    <lineage>
        <taxon>Eukaryota</taxon>
        <taxon>Viridiplantae</taxon>
        <taxon>Streptophyta</taxon>
        <taxon>Embryophyta</taxon>
        <taxon>Tracheophyta</taxon>
        <taxon>Spermatophyta</taxon>
        <taxon>Magnoliopsida</taxon>
        <taxon>eudicotyledons</taxon>
        <taxon>Gunneridae</taxon>
        <taxon>Pentapetalae</taxon>
        <taxon>rosids</taxon>
        <taxon>malvids</taxon>
        <taxon>Brassicales</taxon>
        <taxon>Brassicaceae</taxon>
        <taxon>Brassiceae</taxon>
        <taxon>Brassica</taxon>
    </lineage>
</organism>
<dbReference type="EnsemblPlants" id="Bra040154.1">
    <property type="protein sequence ID" value="Bra040154.1-P"/>
    <property type="gene ID" value="Bra040154"/>
</dbReference>
<name>M4FGC6_BRACM</name>
<sequence length="53" mass="5994">MTYMLLSRLIQGFTWSSVHGEDKIDISESKSLFMAKPLHAIAIPRLAPQIYST</sequence>
<evidence type="ECO:0000313" key="2">
    <source>
        <dbReference type="Proteomes" id="UP000011750"/>
    </source>
</evidence>
<dbReference type="eggNOG" id="KOG0156">
    <property type="taxonomic scope" value="Eukaryota"/>
</dbReference>
<accession>M4FGC6</accession>
<dbReference type="AlphaFoldDB" id="M4FGC6"/>
<keyword evidence="2" id="KW-1185">Reference proteome</keyword>
<dbReference type="Proteomes" id="UP000011750">
    <property type="component" value="Chromosome A01"/>
</dbReference>
<dbReference type="HOGENOM" id="CLU_3071521_0_0_1"/>
<reference evidence="1 2" key="1">
    <citation type="journal article" date="2011" name="Nat. Genet.">
        <title>The genome of the mesopolyploid crop species Brassica rapa.</title>
        <authorList>
            <consortium name="Brassica rapa Genome Sequencing Project Consortium"/>
            <person name="Wang X."/>
            <person name="Wang H."/>
            <person name="Wang J."/>
            <person name="Sun R."/>
            <person name="Wu J."/>
            <person name="Liu S."/>
            <person name="Bai Y."/>
            <person name="Mun J.H."/>
            <person name="Bancroft I."/>
            <person name="Cheng F."/>
            <person name="Huang S."/>
            <person name="Li X."/>
            <person name="Hua W."/>
            <person name="Wang J."/>
            <person name="Wang X."/>
            <person name="Freeling M."/>
            <person name="Pires J.C."/>
            <person name="Paterson A.H."/>
            <person name="Chalhoub B."/>
            <person name="Wang B."/>
            <person name="Hayward A."/>
            <person name="Sharpe A.G."/>
            <person name="Park B.S."/>
            <person name="Weisshaar B."/>
            <person name="Liu B."/>
            <person name="Li B."/>
            <person name="Liu B."/>
            <person name="Tong C."/>
            <person name="Song C."/>
            <person name="Duran C."/>
            <person name="Peng C."/>
            <person name="Geng C."/>
            <person name="Koh C."/>
            <person name="Lin C."/>
            <person name="Edwards D."/>
            <person name="Mu D."/>
            <person name="Shen D."/>
            <person name="Soumpourou E."/>
            <person name="Li F."/>
            <person name="Fraser F."/>
            <person name="Conant G."/>
            <person name="Lassalle G."/>
            <person name="King G.J."/>
            <person name="Bonnema G."/>
            <person name="Tang H."/>
            <person name="Wang H."/>
            <person name="Belcram H."/>
            <person name="Zhou H."/>
            <person name="Hirakawa H."/>
            <person name="Abe H."/>
            <person name="Guo H."/>
            <person name="Wang H."/>
            <person name="Jin H."/>
            <person name="Parkin I.A."/>
            <person name="Batley J."/>
            <person name="Kim J.S."/>
            <person name="Just J."/>
            <person name="Li J."/>
            <person name="Xu J."/>
            <person name="Deng J."/>
            <person name="Kim J.A."/>
            <person name="Li J."/>
            <person name="Yu J."/>
            <person name="Meng J."/>
            <person name="Wang J."/>
            <person name="Min J."/>
            <person name="Poulain J."/>
            <person name="Wang J."/>
            <person name="Hatakeyama K."/>
            <person name="Wu K."/>
            <person name="Wang L."/>
            <person name="Fang L."/>
            <person name="Trick M."/>
            <person name="Links M.G."/>
            <person name="Zhao M."/>
            <person name="Jin M."/>
            <person name="Ramchiary N."/>
            <person name="Drou N."/>
            <person name="Berkman P.J."/>
            <person name="Cai Q."/>
            <person name="Huang Q."/>
            <person name="Li R."/>
            <person name="Tabata S."/>
            <person name="Cheng S."/>
            <person name="Zhang S."/>
            <person name="Zhang S."/>
            <person name="Huang S."/>
            <person name="Sato S."/>
            <person name="Sun S."/>
            <person name="Kwon S.J."/>
            <person name="Choi S.R."/>
            <person name="Lee T.H."/>
            <person name="Fan W."/>
            <person name="Zhao X."/>
            <person name="Tan X."/>
            <person name="Xu X."/>
            <person name="Wang Y."/>
            <person name="Qiu Y."/>
            <person name="Yin Y."/>
            <person name="Li Y."/>
            <person name="Du Y."/>
            <person name="Liao Y."/>
            <person name="Lim Y."/>
            <person name="Narusaka Y."/>
            <person name="Wang Y."/>
            <person name="Wang Z."/>
            <person name="Li Z."/>
            <person name="Wang Z."/>
            <person name="Xiong Z."/>
            <person name="Zhang Z."/>
        </authorList>
    </citation>
    <scope>NUCLEOTIDE SEQUENCE [LARGE SCALE GENOMIC DNA]</scope>
    <source>
        <strain evidence="1 2">cv. Chiifu-401-42</strain>
    </source>
</reference>
<evidence type="ECO:0000313" key="1">
    <source>
        <dbReference type="EnsemblPlants" id="Bra040154.1-P"/>
    </source>
</evidence>
<reference evidence="1 2" key="2">
    <citation type="journal article" date="2018" name="Hortic Res">
        <title>Improved Brassica rapa reference genome by single-molecule sequencing and chromosome conformation capture technologies.</title>
        <authorList>
            <person name="Zhang L."/>
            <person name="Cai X."/>
            <person name="Wu J."/>
            <person name="Liu M."/>
            <person name="Grob S."/>
            <person name="Cheng F."/>
            <person name="Liang J."/>
            <person name="Cai C."/>
            <person name="Liu Z."/>
            <person name="Liu B."/>
            <person name="Wang F."/>
            <person name="Li S."/>
            <person name="Liu F."/>
            <person name="Li X."/>
            <person name="Cheng L."/>
            <person name="Yang W."/>
            <person name="Li M.H."/>
            <person name="Grossniklaus U."/>
            <person name="Zheng H."/>
            <person name="Wang X."/>
        </authorList>
    </citation>
    <scope>NUCLEOTIDE SEQUENCE [LARGE SCALE GENOMIC DNA]</scope>
    <source>
        <strain evidence="1 2">cv. Chiifu-401-42</strain>
    </source>
</reference>
<proteinExistence type="predicted"/>
<dbReference type="InParanoid" id="M4FGC6"/>